<dbReference type="InterPro" id="IPR013325">
    <property type="entry name" value="RNA_pol_sigma_r2"/>
</dbReference>
<dbReference type="InterPro" id="IPR014284">
    <property type="entry name" value="RNA_pol_sigma-70_dom"/>
</dbReference>
<reference evidence="5 6" key="1">
    <citation type="journal article" date="2023" name="Int. J. Syst. Evol. Microbiol.">
        <title>Winogradskyella bathintestinalis sp. nov., isolated from the intestine of the deep-sea loosejaw dragonfish, Malacosteus niger.</title>
        <authorList>
            <person name="Uniacke-Lowe S."/>
            <person name="Johnson C.N."/>
            <person name="Stanton C."/>
            <person name="Hill C."/>
            <person name="Ross P."/>
        </authorList>
    </citation>
    <scope>NUCLEOTIDE SEQUENCE [LARGE SCALE GENOMIC DNA]</scope>
    <source>
        <strain evidence="5 6">APC 3343</strain>
    </source>
</reference>
<comment type="caution">
    <text evidence="5">The sequence shown here is derived from an EMBL/GenBank/DDBJ whole genome shotgun (WGS) entry which is preliminary data.</text>
</comment>
<organism evidence="5 6">
    <name type="scientific">Winogradskyella bathintestinalis</name>
    <dbReference type="NCBI Taxonomy" id="3035208"/>
    <lineage>
        <taxon>Bacteria</taxon>
        <taxon>Pseudomonadati</taxon>
        <taxon>Bacteroidota</taxon>
        <taxon>Flavobacteriia</taxon>
        <taxon>Flavobacteriales</taxon>
        <taxon>Flavobacteriaceae</taxon>
        <taxon>Winogradskyella</taxon>
    </lineage>
</organism>
<dbReference type="SUPFAM" id="SSF88946">
    <property type="entry name" value="Sigma2 domain of RNA polymerase sigma factors"/>
    <property type="match status" value="1"/>
</dbReference>
<dbReference type="InterPro" id="IPR013324">
    <property type="entry name" value="RNA_pol_sigma_r3/r4-like"/>
</dbReference>
<comment type="similarity">
    <text evidence="1">Belongs to the sigma-70 factor family. ECF subfamily.</text>
</comment>
<protein>
    <submittedName>
        <fullName evidence="5">Sigma-70 family RNA polymerase sigma factor</fullName>
    </submittedName>
</protein>
<evidence type="ECO:0000256" key="4">
    <source>
        <dbReference type="ARBA" id="ARBA00023163"/>
    </source>
</evidence>
<dbReference type="PANTHER" id="PTHR43133:SF46">
    <property type="entry name" value="RNA POLYMERASE SIGMA-70 FACTOR ECF SUBFAMILY"/>
    <property type="match status" value="1"/>
</dbReference>
<sequence length="183" mass="21119">MVDKVLVEALKKRNSEALKSVYLDYKTAFIGFAKKYPLDEATVIDIYQDAIIALHDNAVNGKLDHLKSELKTYLFSIGKYMIFKRLKQQKSMYSIDEDTTLESLKIDTDYAVDLIEDLSEDQQKLQIAFKSLGEKCKAILTLFYYRGFTIDEITNELNYSNKDVAKSQKSRCIKSLKDLIFKP</sequence>
<evidence type="ECO:0000313" key="6">
    <source>
        <dbReference type="Proteomes" id="UP001231197"/>
    </source>
</evidence>
<evidence type="ECO:0000256" key="1">
    <source>
        <dbReference type="ARBA" id="ARBA00010641"/>
    </source>
</evidence>
<keyword evidence="2" id="KW-0805">Transcription regulation</keyword>
<name>A0ABT7ZSE8_9FLAO</name>
<dbReference type="SUPFAM" id="SSF88659">
    <property type="entry name" value="Sigma3 and sigma4 domains of RNA polymerase sigma factors"/>
    <property type="match status" value="1"/>
</dbReference>
<proteinExistence type="inferred from homology"/>
<accession>A0ABT7ZSE8</accession>
<keyword evidence="3" id="KW-0731">Sigma factor</keyword>
<keyword evidence="6" id="KW-1185">Reference proteome</keyword>
<dbReference type="RefSeq" id="WP_290205600.1">
    <property type="nucleotide sequence ID" value="NZ_JASDDK010000001.1"/>
</dbReference>
<dbReference type="Proteomes" id="UP001231197">
    <property type="component" value="Unassembled WGS sequence"/>
</dbReference>
<evidence type="ECO:0000313" key="5">
    <source>
        <dbReference type="EMBL" id="MDN3491913.1"/>
    </source>
</evidence>
<keyword evidence="4" id="KW-0804">Transcription</keyword>
<evidence type="ECO:0000256" key="3">
    <source>
        <dbReference type="ARBA" id="ARBA00023082"/>
    </source>
</evidence>
<dbReference type="InterPro" id="IPR036388">
    <property type="entry name" value="WH-like_DNA-bd_sf"/>
</dbReference>
<gene>
    <name evidence="5" type="ORF">QMA06_04205</name>
</gene>
<dbReference type="PANTHER" id="PTHR43133">
    <property type="entry name" value="RNA POLYMERASE ECF-TYPE SIGMA FACTO"/>
    <property type="match status" value="1"/>
</dbReference>
<dbReference type="Gene3D" id="1.10.1740.10">
    <property type="match status" value="1"/>
</dbReference>
<dbReference type="EMBL" id="JASDDK010000001">
    <property type="protein sequence ID" value="MDN3491913.1"/>
    <property type="molecule type" value="Genomic_DNA"/>
</dbReference>
<evidence type="ECO:0000256" key="2">
    <source>
        <dbReference type="ARBA" id="ARBA00023015"/>
    </source>
</evidence>
<dbReference type="InterPro" id="IPR039425">
    <property type="entry name" value="RNA_pol_sigma-70-like"/>
</dbReference>
<dbReference type="Gene3D" id="1.10.10.10">
    <property type="entry name" value="Winged helix-like DNA-binding domain superfamily/Winged helix DNA-binding domain"/>
    <property type="match status" value="1"/>
</dbReference>
<dbReference type="NCBIfam" id="TIGR02937">
    <property type="entry name" value="sigma70-ECF"/>
    <property type="match status" value="1"/>
</dbReference>